<dbReference type="AlphaFoldDB" id="A0A4Y2KGX8"/>
<accession>A0A4Y2KGX8</accession>
<comment type="caution">
    <text evidence="1">The sequence shown here is derived from an EMBL/GenBank/DDBJ whole genome shotgun (WGS) entry which is preliminary data.</text>
</comment>
<dbReference type="OrthoDB" id="6430450at2759"/>
<reference evidence="1 2" key="1">
    <citation type="journal article" date="2019" name="Sci. Rep.">
        <title>Orb-weaving spider Araneus ventricosus genome elucidates the spidroin gene catalogue.</title>
        <authorList>
            <person name="Kono N."/>
            <person name="Nakamura H."/>
            <person name="Ohtoshi R."/>
            <person name="Moran D.A.P."/>
            <person name="Shinohara A."/>
            <person name="Yoshida Y."/>
            <person name="Fujiwara M."/>
            <person name="Mori M."/>
            <person name="Tomita M."/>
            <person name="Arakawa K."/>
        </authorList>
    </citation>
    <scope>NUCLEOTIDE SEQUENCE [LARGE SCALE GENOMIC DNA]</scope>
</reference>
<dbReference type="EMBL" id="BGPR01004557">
    <property type="protein sequence ID" value="GBN00857.1"/>
    <property type="molecule type" value="Genomic_DNA"/>
</dbReference>
<evidence type="ECO:0000313" key="1">
    <source>
        <dbReference type="EMBL" id="GBN00857.1"/>
    </source>
</evidence>
<proteinExistence type="predicted"/>
<protein>
    <recommendedName>
        <fullName evidence="3">IGFBP N-terminal domain-containing protein</fullName>
    </recommendedName>
</protein>
<name>A0A4Y2KGX8_ARAVE</name>
<evidence type="ECO:0000313" key="2">
    <source>
        <dbReference type="Proteomes" id="UP000499080"/>
    </source>
</evidence>
<organism evidence="1 2">
    <name type="scientific">Araneus ventricosus</name>
    <name type="common">Orbweaver spider</name>
    <name type="synonym">Epeira ventricosa</name>
    <dbReference type="NCBI Taxonomy" id="182803"/>
    <lineage>
        <taxon>Eukaryota</taxon>
        <taxon>Metazoa</taxon>
        <taxon>Ecdysozoa</taxon>
        <taxon>Arthropoda</taxon>
        <taxon>Chelicerata</taxon>
        <taxon>Arachnida</taxon>
        <taxon>Araneae</taxon>
        <taxon>Araneomorphae</taxon>
        <taxon>Entelegynae</taxon>
        <taxon>Araneoidea</taxon>
        <taxon>Araneidae</taxon>
        <taxon>Araneus</taxon>
    </lineage>
</organism>
<dbReference type="InterPro" id="IPR053741">
    <property type="entry name" value="Ser_Fungal_Prot_Inhib_sf"/>
</dbReference>
<keyword evidence="2" id="KW-1185">Reference proteome</keyword>
<dbReference type="Gene3D" id="2.10.80.20">
    <property type="match status" value="1"/>
</dbReference>
<evidence type="ECO:0008006" key="3">
    <source>
        <dbReference type="Google" id="ProtNLM"/>
    </source>
</evidence>
<sequence length="147" mass="16388">MTRQMGNCCLNIVFCRQNLTEFRIFLKSFRHLGRHLLYIVLKFPSTVTKSMNKILILLLIGVAIAVADDCRHVCDNVTCAPVTCSENEKYAERGTYCGCCPSCKKILKKGGDCLPLLFQDGAPKKVICDEGLKCTFNMKTGHTATCE</sequence>
<gene>
    <name evidence="1" type="ORF">AVEN_157549_1</name>
</gene>
<dbReference type="Proteomes" id="UP000499080">
    <property type="component" value="Unassembled WGS sequence"/>
</dbReference>